<dbReference type="Gene3D" id="1.25.40.10">
    <property type="entry name" value="Tetratricopeptide repeat domain"/>
    <property type="match status" value="1"/>
</dbReference>
<dbReference type="InterPro" id="IPR011990">
    <property type="entry name" value="TPR-like_helical_dom_sf"/>
</dbReference>
<accession>A0AAW1RPG9</accession>
<dbReference type="Proteomes" id="UP001438707">
    <property type="component" value="Unassembled WGS sequence"/>
</dbReference>
<dbReference type="AlphaFoldDB" id="A0AAW1RPG9"/>
<evidence type="ECO:0000313" key="2">
    <source>
        <dbReference type="EMBL" id="KAK9835613.1"/>
    </source>
</evidence>
<evidence type="ECO:0000313" key="3">
    <source>
        <dbReference type="Proteomes" id="UP001438707"/>
    </source>
</evidence>
<gene>
    <name evidence="2" type="ORF">WJX74_004210</name>
</gene>
<dbReference type="SUPFAM" id="SSF48452">
    <property type="entry name" value="TPR-like"/>
    <property type="match status" value="1"/>
</dbReference>
<dbReference type="EMBL" id="JALJOS010000008">
    <property type="protein sequence ID" value="KAK9835613.1"/>
    <property type="molecule type" value="Genomic_DNA"/>
</dbReference>
<dbReference type="PANTHER" id="PTHR45588:SF1">
    <property type="entry name" value="WW DOMAIN-CONTAINING PROTEIN"/>
    <property type="match status" value="1"/>
</dbReference>
<keyword evidence="3" id="KW-1185">Reference proteome</keyword>
<proteinExistence type="predicted"/>
<sequence length="676" mass="73167">MLVSLAVTVFSCFGVIAAVSTAAAVSELRRRGLQDSSPAATDVEVSDKFERATHKKSPWARGTAALCLGGALLFFLTEYLQNSLHPFQQPAPRTHTCSQGLSDTKRARFYGDLGGFSHATLTSSPVASKLIEAGLMEEWNFNSLEALTNFRMAGGLDPASSMAAWGEAYAQGPRANRAVTTTRKSFPSFTPADLPAVREASERALRLANAALAAAPTSDLAKKELAYAQAAQHRYEAGPEPDVQAAAEIEYGIALRDIGHSWKDSHALAMAAEAFMNYSPWDYQLANGTLTWEAVQAEALIAEVLRLEPQNALALHLYIHLVEATSPLRTGKPSAAEAEASAERMTFRKGPWWTGFGHLLHMPSHTFLRIGRYHDAVLANIHANDVDQAAEAVCKTPYGPDHNMAMLINAASWGGEVHTAEQYSRQLTDMTKLFPLATKAQGGPHREATFLLLVWTMHARWSDILASPRPGSLDRGLCPAPTNAYAMAAWHFARTMAFAATANDSSSDPAESAVQELAALQEAAGQIEPSEPTVPGPGQGIYGCDYHALAGIYAHVGEARVLMLQGRGAAAEAPLRKAFEIEQGMGYMEPPRLLQPVRHYLAQLLLVLGRANEAQQVFEEDLAEHPDNGFALQGLYRSQEVQNASLDAIEETKRRLRTAWQHADTPLLAACPALGL</sequence>
<reference evidence="2 3" key="1">
    <citation type="journal article" date="2024" name="Nat. Commun.">
        <title>Phylogenomics reveals the evolutionary origins of lichenization in chlorophyte algae.</title>
        <authorList>
            <person name="Puginier C."/>
            <person name="Libourel C."/>
            <person name="Otte J."/>
            <person name="Skaloud P."/>
            <person name="Haon M."/>
            <person name="Grisel S."/>
            <person name="Petersen M."/>
            <person name="Berrin J.G."/>
            <person name="Delaux P.M."/>
            <person name="Dal Grande F."/>
            <person name="Keller J."/>
        </authorList>
    </citation>
    <scope>NUCLEOTIDE SEQUENCE [LARGE SCALE GENOMIC DNA]</scope>
    <source>
        <strain evidence="2 3">SAG 2145</strain>
    </source>
</reference>
<dbReference type="PANTHER" id="PTHR45588">
    <property type="entry name" value="TPR DOMAIN-CONTAINING PROTEIN"/>
    <property type="match status" value="1"/>
</dbReference>
<feature type="chain" id="PRO_5043587274" evidence="1">
    <location>
        <begin position="19"/>
        <end position="676"/>
    </location>
</feature>
<feature type="signal peptide" evidence="1">
    <location>
        <begin position="1"/>
        <end position="18"/>
    </location>
</feature>
<organism evidence="2 3">
    <name type="scientific">Apatococcus lobatus</name>
    <dbReference type="NCBI Taxonomy" id="904363"/>
    <lineage>
        <taxon>Eukaryota</taxon>
        <taxon>Viridiplantae</taxon>
        <taxon>Chlorophyta</taxon>
        <taxon>core chlorophytes</taxon>
        <taxon>Trebouxiophyceae</taxon>
        <taxon>Chlorellales</taxon>
        <taxon>Chlorellaceae</taxon>
        <taxon>Apatococcus</taxon>
    </lineage>
</organism>
<name>A0AAW1RPG9_9CHLO</name>
<evidence type="ECO:0000256" key="1">
    <source>
        <dbReference type="SAM" id="SignalP"/>
    </source>
</evidence>
<keyword evidence="1" id="KW-0732">Signal</keyword>
<protein>
    <submittedName>
        <fullName evidence="2">Uncharacterized protein</fullName>
    </submittedName>
</protein>
<comment type="caution">
    <text evidence="2">The sequence shown here is derived from an EMBL/GenBank/DDBJ whole genome shotgun (WGS) entry which is preliminary data.</text>
</comment>